<accession>F2UNW9</accession>
<keyword evidence="1" id="KW-0677">Repeat</keyword>
<dbReference type="InterPro" id="IPR056884">
    <property type="entry name" value="NPHP3-like_N"/>
</dbReference>
<dbReference type="InterPro" id="IPR027417">
    <property type="entry name" value="P-loop_NTPase"/>
</dbReference>
<dbReference type="eggNOG" id="ENOG502SFDA">
    <property type="taxonomic scope" value="Eukaryota"/>
</dbReference>
<evidence type="ECO:0000256" key="2">
    <source>
        <dbReference type="SAM" id="MobiDB-lite"/>
    </source>
</evidence>
<dbReference type="AlphaFoldDB" id="F2UNW9"/>
<evidence type="ECO:0000313" key="5">
    <source>
        <dbReference type="Proteomes" id="UP000007799"/>
    </source>
</evidence>
<evidence type="ECO:0000256" key="1">
    <source>
        <dbReference type="ARBA" id="ARBA00022737"/>
    </source>
</evidence>
<sequence>MHETEEKERRKSTFLTFQPHVEERTQPSWLSDPSPPTRKKMATETRNDLFAKIVNAFVHLDEREVMVVASATFGVPGRVQQTGKELVSKLQQYCPPTSDTPFLNIESDLTPLQDAVQRHLGQDHIICKLIDQYKALLPSTDPLSVAIKALEHWHLPSPIASSQLRTLLFKEVKRVIPHCLTPTTGTAWLAKIALELCKAIAGARVPHVSPALRMRVLARHINKKGANFFATIDTCASDEAEDLLQLTFCPFRLVTDRDKAHGLRTIVALLHCTDQLAAFQEASRQLVLALSIIVLVLHSGHPFNILFDVEAKDAPAFWSWNGFDQHDDIKVDRLLLAMDQWIQDDKKRLHLDECRKLTNIPELRSWFPGKDVGVLAFRAFLGGAASVAEAVVHAVKPAPSAVTAMSSTSTAPPPPPPPPSIGNHLMAKLRSLLQPADFAQDLNSYTRLLLQGSRLKMLETFEEWLRLPSTAPERRVLWIQGTGSIARSGTAVQLVRQFGHFEQRGDDPGELQPPHIATYFFCKRDETCRESVHKIITTLAFALASRLPAVRAEYACIAQDEEQWEKFFTRVKRGPLSELVTVALAHPLESMLGKQRPHTQKYGVIILLDAVDELHADDARELLQLLERLPSAVRFVVTSPPDGNTAELLNSMHPLAVNADDHLKANLQATAREKIVQLTSLSSLDCDGKDRVVDMIVRYVSRRANAGDGDKAFVIVRAISRAVDEAEAETTRSLTMGDVRRILADDEESKLSLPERQYAHTLSRIQAQLDEAAGGDTEVKNALQGVLRGTLAVVAASKEPLRASDVHELCGGERVQSKAVTRRLLEKLSPLLTSGHASTDVIQPLDKNLMSFLTNQRRAGAHWVDTREGDAILAQASMRVMKERGLLEEHGDRRLKDMTHDHEMHDLVEGYALKYGHVHLKQCVRALKEGNLNEAVRQSSSRALRMWTQPFSAHIQHPAHSHTTKTSRALFDSKSRPTYAATPAFARWLLLAHRVPRPQPFHVQLGELSSTVGARGHKGGGALGRRSSSSTKRPGAHVKTKLSHRDHQRLQQFGKLLKDTSGLYSEHWAPHEDAATGIGQFVEQIPIKLSSTSSLQSSDFVSTLSSFAHADSPQAHLGGMGGLGRVRPP</sequence>
<feature type="compositionally biased region" description="Basic and acidic residues" evidence="2">
    <location>
        <begin position="1"/>
        <end position="11"/>
    </location>
</feature>
<evidence type="ECO:0000313" key="4">
    <source>
        <dbReference type="EMBL" id="EGD79324.1"/>
    </source>
</evidence>
<protein>
    <recommendedName>
        <fullName evidence="3">Nephrocystin 3-like N-terminal domain-containing protein</fullName>
    </recommendedName>
</protein>
<feature type="region of interest" description="Disordered" evidence="2">
    <location>
        <begin position="1"/>
        <end position="40"/>
    </location>
</feature>
<feature type="domain" description="Nephrocystin 3-like N-terminal" evidence="3">
    <location>
        <begin position="459"/>
        <end position="639"/>
    </location>
</feature>
<dbReference type="GeneID" id="16069635"/>
<proteinExistence type="predicted"/>
<feature type="region of interest" description="Disordered" evidence="2">
    <location>
        <begin position="1011"/>
        <end position="1044"/>
    </location>
</feature>
<dbReference type="Pfam" id="PF24883">
    <property type="entry name" value="NPHP3_N"/>
    <property type="match status" value="1"/>
</dbReference>
<dbReference type="InParanoid" id="F2UNW9"/>
<dbReference type="EMBL" id="GL832985">
    <property type="protein sequence ID" value="EGD79324.1"/>
    <property type="molecule type" value="Genomic_DNA"/>
</dbReference>
<dbReference type="Proteomes" id="UP000007799">
    <property type="component" value="Unassembled WGS sequence"/>
</dbReference>
<dbReference type="STRING" id="946362.F2UNW9"/>
<dbReference type="RefSeq" id="XP_004989093.1">
    <property type="nucleotide sequence ID" value="XM_004989036.1"/>
</dbReference>
<dbReference type="OrthoDB" id="5106486at2759"/>
<name>F2UNW9_SALR5</name>
<dbReference type="SUPFAM" id="SSF52540">
    <property type="entry name" value="P-loop containing nucleoside triphosphate hydrolases"/>
    <property type="match status" value="1"/>
</dbReference>
<reference evidence="4" key="1">
    <citation type="submission" date="2009-08" db="EMBL/GenBank/DDBJ databases">
        <title>Annotation of Salpingoeca rosetta.</title>
        <authorList>
            <consortium name="The Broad Institute Genome Sequencing Platform"/>
            <person name="Russ C."/>
            <person name="Cuomo C."/>
            <person name="Burger G."/>
            <person name="Gray M.W."/>
            <person name="Holland P.W.H."/>
            <person name="King N."/>
            <person name="Lang F.B.F."/>
            <person name="Roger A.J."/>
            <person name="Ruiz-Trillo I."/>
            <person name="Young S.K."/>
            <person name="Zeng Q."/>
            <person name="Gargeya S."/>
            <person name="Alvarado L."/>
            <person name="Berlin A."/>
            <person name="Chapman S.B."/>
            <person name="Chen Z."/>
            <person name="Freedman E."/>
            <person name="Gellesch M."/>
            <person name="Goldberg J."/>
            <person name="Griggs A."/>
            <person name="Gujja S."/>
            <person name="Heilman E."/>
            <person name="Heiman D."/>
            <person name="Howarth C."/>
            <person name="Mehta T."/>
            <person name="Neiman D."/>
            <person name="Pearson M."/>
            <person name="Roberts A."/>
            <person name="Saif S."/>
            <person name="Shea T."/>
            <person name="Shenoy N."/>
            <person name="Sisk P."/>
            <person name="Stolte C."/>
            <person name="Sykes S."/>
            <person name="White J."/>
            <person name="Yandava C."/>
            <person name="Haas B."/>
            <person name="Nusbaum C."/>
            <person name="Birren B."/>
        </authorList>
    </citation>
    <scope>NUCLEOTIDE SEQUENCE [LARGE SCALE GENOMIC DNA]</scope>
    <source>
        <strain evidence="4">ATCC 50818</strain>
    </source>
</reference>
<gene>
    <name evidence="4" type="ORF">PTSG_12916</name>
</gene>
<evidence type="ECO:0000259" key="3">
    <source>
        <dbReference type="Pfam" id="PF24883"/>
    </source>
</evidence>
<keyword evidence="5" id="KW-1185">Reference proteome</keyword>
<dbReference type="PANTHER" id="PTHR10039">
    <property type="entry name" value="AMELOGENIN"/>
    <property type="match status" value="1"/>
</dbReference>
<organism evidence="5">
    <name type="scientific">Salpingoeca rosetta (strain ATCC 50818 / BSB-021)</name>
    <dbReference type="NCBI Taxonomy" id="946362"/>
    <lineage>
        <taxon>Eukaryota</taxon>
        <taxon>Choanoflagellata</taxon>
        <taxon>Craspedida</taxon>
        <taxon>Salpingoecidae</taxon>
        <taxon>Salpingoeca</taxon>
    </lineage>
</organism>
<dbReference type="PANTHER" id="PTHR10039:SF17">
    <property type="entry name" value="FUNGAL STAND N-TERMINAL GOODBYE DOMAIN-CONTAINING PROTEIN-RELATED"/>
    <property type="match status" value="1"/>
</dbReference>
<dbReference type="KEGG" id="sre:PTSG_12916"/>